<dbReference type="Proteomes" id="UP000002051">
    <property type="component" value="Chromosome 2"/>
</dbReference>
<protein>
    <submittedName>
        <fullName evidence="1 2">Uncharacterized protein</fullName>
    </submittedName>
</protein>
<dbReference type="AlphaFoldDB" id="A0A072V6H4"/>
<organism evidence="1 3">
    <name type="scientific">Medicago truncatula</name>
    <name type="common">Barrel medic</name>
    <name type="synonym">Medicago tribuloides</name>
    <dbReference type="NCBI Taxonomy" id="3880"/>
    <lineage>
        <taxon>Eukaryota</taxon>
        <taxon>Viridiplantae</taxon>
        <taxon>Streptophyta</taxon>
        <taxon>Embryophyta</taxon>
        <taxon>Tracheophyta</taxon>
        <taxon>Spermatophyta</taxon>
        <taxon>Magnoliopsida</taxon>
        <taxon>eudicotyledons</taxon>
        <taxon>Gunneridae</taxon>
        <taxon>Pentapetalae</taxon>
        <taxon>rosids</taxon>
        <taxon>fabids</taxon>
        <taxon>Fabales</taxon>
        <taxon>Fabaceae</taxon>
        <taxon>Papilionoideae</taxon>
        <taxon>50 kb inversion clade</taxon>
        <taxon>NPAAA clade</taxon>
        <taxon>Hologalegina</taxon>
        <taxon>IRL clade</taxon>
        <taxon>Trifolieae</taxon>
        <taxon>Medicago</taxon>
    </lineage>
</organism>
<reference evidence="2" key="3">
    <citation type="submission" date="2015-04" db="UniProtKB">
        <authorList>
            <consortium name="EnsemblPlants"/>
        </authorList>
    </citation>
    <scope>IDENTIFICATION</scope>
    <source>
        <strain evidence="2">cv. Jemalong A17</strain>
    </source>
</reference>
<keyword evidence="3" id="KW-1185">Reference proteome</keyword>
<dbReference type="EMBL" id="CM001218">
    <property type="protein sequence ID" value="KEH37679.1"/>
    <property type="molecule type" value="Genomic_DNA"/>
</dbReference>
<evidence type="ECO:0000313" key="3">
    <source>
        <dbReference type="Proteomes" id="UP000002051"/>
    </source>
</evidence>
<accession>A0A072V6H4</accession>
<dbReference type="Gene3D" id="3.30.40.10">
    <property type="entry name" value="Zinc/RING finger domain, C3HC4 (zinc finger)"/>
    <property type="match status" value="1"/>
</dbReference>
<evidence type="ECO:0000313" key="1">
    <source>
        <dbReference type="EMBL" id="KEH37679.1"/>
    </source>
</evidence>
<name>A0A072V6H4_MEDTR</name>
<reference evidence="1 3" key="2">
    <citation type="journal article" date="2014" name="BMC Genomics">
        <title>An improved genome release (version Mt4.0) for the model legume Medicago truncatula.</title>
        <authorList>
            <person name="Tang H."/>
            <person name="Krishnakumar V."/>
            <person name="Bidwell S."/>
            <person name="Rosen B."/>
            <person name="Chan A."/>
            <person name="Zhou S."/>
            <person name="Gentzbittel L."/>
            <person name="Childs K.L."/>
            <person name="Yandell M."/>
            <person name="Gundlach H."/>
            <person name="Mayer K.F."/>
            <person name="Schwartz D.C."/>
            <person name="Town C.D."/>
        </authorList>
    </citation>
    <scope>GENOME REANNOTATION</scope>
    <source>
        <strain evidence="1">A17</strain>
        <strain evidence="2 3">cv. Jemalong A17</strain>
    </source>
</reference>
<reference evidence="1 3" key="1">
    <citation type="journal article" date="2011" name="Nature">
        <title>The Medicago genome provides insight into the evolution of rhizobial symbioses.</title>
        <authorList>
            <person name="Young N.D."/>
            <person name="Debelle F."/>
            <person name="Oldroyd G.E."/>
            <person name="Geurts R."/>
            <person name="Cannon S.B."/>
            <person name="Udvardi M.K."/>
            <person name="Benedito V.A."/>
            <person name="Mayer K.F."/>
            <person name="Gouzy J."/>
            <person name="Schoof H."/>
            <person name="Van de Peer Y."/>
            <person name="Proost S."/>
            <person name="Cook D.R."/>
            <person name="Meyers B.C."/>
            <person name="Spannagl M."/>
            <person name="Cheung F."/>
            <person name="De Mita S."/>
            <person name="Krishnakumar V."/>
            <person name="Gundlach H."/>
            <person name="Zhou S."/>
            <person name="Mudge J."/>
            <person name="Bharti A.K."/>
            <person name="Murray J.D."/>
            <person name="Naoumkina M.A."/>
            <person name="Rosen B."/>
            <person name="Silverstein K.A."/>
            <person name="Tang H."/>
            <person name="Rombauts S."/>
            <person name="Zhao P.X."/>
            <person name="Zhou P."/>
            <person name="Barbe V."/>
            <person name="Bardou P."/>
            <person name="Bechner M."/>
            <person name="Bellec A."/>
            <person name="Berger A."/>
            <person name="Berges H."/>
            <person name="Bidwell S."/>
            <person name="Bisseling T."/>
            <person name="Choisne N."/>
            <person name="Couloux A."/>
            <person name="Denny R."/>
            <person name="Deshpande S."/>
            <person name="Dai X."/>
            <person name="Doyle J.J."/>
            <person name="Dudez A.M."/>
            <person name="Farmer A.D."/>
            <person name="Fouteau S."/>
            <person name="Franken C."/>
            <person name="Gibelin C."/>
            <person name="Gish J."/>
            <person name="Goldstein S."/>
            <person name="Gonzalez A.J."/>
            <person name="Green P.J."/>
            <person name="Hallab A."/>
            <person name="Hartog M."/>
            <person name="Hua A."/>
            <person name="Humphray S.J."/>
            <person name="Jeong D.H."/>
            <person name="Jing Y."/>
            <person name="Jocker A."/>
            <person name="Kenton S.M."/>
            <person name="Kim D.J."/>
            <person name="Klee K."/>
            <person name="Lai H."/>
            <person name="Lang C."/>
            <person name="Lin S."/>
            <person name="Macmil S.L."/>
            <person name="Magdelenat G."/>
            <person name="Matthews L."/>
            <person name="McCorrison J."/>
            <person name="Monaghan E.L."/>
            <person name="Mun J.H."/>
            <person name="Najar F.Z."/>
            <person name="Nicholson C."/>
            <person name="Noirot C."/>
            <person name="O'Bleness M."/>
            <person name="Paule C.R."/>
            <person name="Poulain J."/>
            <person name="Prion F."/>
            <person name="Qin B."/>
            <person name="Qu C."/>
            <person name="Retzel E.F."/>
            <person name="Riddle C."/>
            <person name="Sallet E."/>
            <person name="Samain S."/>
            <person name="Samson N."/>
            <person name="Sanders I."/>
            <person name="Saurat O."/>
            <person name="Scarpelli C."/>
            <person name="Schiex T."/>
            <person name="Segurens B."/>
            <person name="Severin A.J."/>
            <person name="Sherrier D.J."/>
            <person name="Shi R."/>
            <person name="Sims S."/>
            <person name="Singer S.R."/>
            <person name="Sinharoy S."/>
            <person name="Sterck L."/>
            <person name="Viollet A."/>
            <person name="Wang B.B."/>
            <person name="Wang K."/>
            <person name="Wang M."/>
            <person name="Wang X."/>
            <person name="Warfsmann J."/>
            <person name="Weissenbach J."/>
            <person name="White D.D."/>
            <person name="White J.D."/>
            <person name="Wiley G.B."/>
            <person name="Wincker P."/>
            <person name="Xing Y."/>
            <person name="Yang L."/>
            <person name="Yao Z."/>
            <person name="Ying F."/>
            <person name="Zhai J."/>
            <person name="Zhou L."/>
            <person name="Zuber A."/>
            <person name="Denarie J."/>
            <person name="Dixon R.A."/>
            <person name="May G.D."/>
            <person name="Schwartz D.C."/>
            <person name="Rogers J."/>
            <person name="Quetier F."/>
            <person name="Town C.D."/>
            <person name="Roe B.A."/>
        </authorList>
    </citation>
    <scope>NUCLEOTIDE SEQUENCE [LARGE SCALE GENOMIC DNA]</scope>
    <source>
        <strain evidence="1">A17</strain>
        <strain evidence="2 3">cv. Jemalong A17</strain>
    </source>
</reference>
<dbReference type="STRING" id="3880.A0A072V6H4"/>
<gene>
    <name evidence="1" type="ordered locus">MTR_2g044430</name>
</gene>
<dbReference type="InterPro" id="IPR013083">
    <property type="entry name" value="Znf_RING/FYVE/PHD"/>
</dbReference>
<dbReference type="EnsemblPlants" id="KEH37679">
    <property type="protein sequence ID" value="KEH37679"/>
    <property type="gene ID" value="MTR_2g044430"/>
</dbReference>
<sequence length="78" mass="9007">MKNNDFFIGSCSHAYFLNYVALYVSLKLEGNVINVRCHVSGCSGLLEDEDCWRILPTKKNYSVFKWRHQCSSICYSGF</sequence>
<evidence type="ECO:0000313" key="2">
    <source>
        <dbReference type="EnsemblPlants" id="KEH37679"/>
    </source>
</evidence>
<dbReference type="HOGENOM" id="CLU_2625656_0_0_1"/>
<proteinExistence type="predicted"/>